<proteinExistence type="predicted"/>
<dbReference type="EMBL" id="DSUT01000047">
    <property type="protein sequence ID" value="HGK27847.1"/>
    <property type="molecule type" value="Genomic_DNA"/>
</dbReference>
<dbReference type="PANTHER" id="PTHR33529:SF6">
    <property type="entry name" value="YJGP_YJGQ FAMILY PERMEASE"/>
    <property type="match status" value="1"/>
</dbReference>
<feature type="transmembrane region" description="Helical" evidence="6">
    <location>
        <begin position="12"/>
        <end position="40"/>
    </location>
</feature>
<feature type="transmembrane region" description="Helical" evidence="6">
    <location>
        <begin position="52"/>
        <end position="77"/>
    </location>
</feature>
<organism evidence="7">
    <name type="scientific">candidate division WOR-3 bacterium</name>
    <dbReference type="NCBI Taxonomy" id="2052148"/>
    <lineage>
        <taxon>Bacteria</taxon>
        <taxon>Bacteria division WOR-3</taxon>
    </lineage>
</organism>
<comment type="subcellular location">
    <subcellularLocation>
        <location evidence="1">Cell membrane</location>
        <topology evidence="1">Multi-pass membrane protein</topology>
    </subcellularLocation>
</comment>
<comment type="caution">
    <text evidence="7">The sequence shown here is derived from an EMBL/GenBank/DDBJ whole genome shotgun (WGS) entry which is preliminary data.</text>
</comment>
<dbReference type="GO" id="GO:0015920">
    <property type="term" value="P:lipopolysaccharide transport"/>
    <property type="evidence" value="ECO:0007669"/>
    <property type="project" value="TreeGrafter"/>
</dbReference>
<feature type="transmembrane region" description="Helical" evidence="6">
    <location>
        <begin position="321"/>
        <end position="340"/>
    </location>
</feature>
<name>A0A7C4CBQ9_UNCW3</name>
<keyword evidence="2" id="KW-1003">Cell membrane</keyword>
<evidence type="ECO:0000256" key="1">
    <source>
        <dbReference type="ARBA" id="ARBA00004651"/>
    </source>
</evidence>
<evidence type="ECO:0000256" key="5">
    <source>
        <dbReference type="ARBA" id="ARBA00023136"/>
    </source>
</evidence>
<evidence type="ECO:0000256" key="3">
    <source>
        <dbReference type="ARBA" id="ARBA00022692"/>
    </source>
</evidence>
<feature type="transmembrane region" description="Helical" evidence="6">
    <location>
        <begin position="346"/>
        <end position="366"/>
    </location>
</feature>
<evidence type="ECO:0000256" key="4">
    <source>
        <dbReference type="ARBA" id="ARBA00022989"/>
    </source>
</evidence>
<reference evidence="7" key="1">
    <citation type="journal article" date="2020" name="mSystems">
        <title>Genome- and Community-Level Interaction Insights into Carbon Utilization and Element Cycling Functions of Hydrothermarchaeota in Hydrothermal Sediment.</title>
        <authorList>
            <person name="Zhou Z."/>
            <person name="Liu Y."/>
            <person name="Xu W."/>
            <person name="Pan J."/>
            <person name="Luo Z.H."/>
            <person name="Li M."/>
        </authorList>
    </citation>
    <scope>NUCLEOTIDE SEQUENCE [LARGE SCALE GENOMIC DNA]</scope>
    <source>
        <strain evidence="7">SpSt-488</strain>
    </source>
</reference>
<evidence type="ECO:0000313" key="7">
    <source>
        <dbReference type="EMBL" id="HGK27847.1"/>
    </source>
</evidence>
<dbReference type="Pfam" id="PF03739">
    <property type="entry name" value="LptF_LptG"/>
    <property type="match status" value="1"/>
</dbReference>
<keyword evidence="5 6" id="KW-0472">Membrane</keyword>
<feature type="transmembrane region" description="Helical" evidence="6">
    <location>
        <begin position="97"/>
        <end position="121"/>
    </location>
</feature>
<sequence>MSRLQRYVLREFVPPFLMAIVVLAFVLLMDRLFLLADLLVRKGVPVRAVGEIALLSLPFVLSVCAPLGGLIAGVVAFGRMAQDNELAVVRSAGIPVWRVFVPAGVMCALLVPVMVGFNGYVVPEAQHRVRNLLTDVARKKPALRIRERVFMDDFPGYMVYIGTIDERRSKVANVMIFEKSGRQVTPAFVTAPRGEIHYTPDDRYMVLTLLDGEIHEAVGADNYRRLEFSRHVVNVPTDDELIRRDREYRSDQEMLMPALLAQVRQLGGEVSGLSREVKRLRGEERGAAEVADVRRREAETRLRYKVLERARFETEVQKRHSLAFSTLFFLLFGAPVGILLRRGGIGTGFVVGLVFFAVFYVLLLAGQNLSDAGRLPPFVGMWLPNLALVLPVVELSGRAFLEFSPLRWLLRGFRN</sequence>
<feature type="transmembrane region" description="Helical" evidence="6">
    <location>
        <begin position="378"/>
        <end position="401"/>
    </location>
</feature>
<evidence type="ECO:0000256" key="2">
    <source>
        <dbReference type="ARBA" id="ARBA00022475"/>
    </source>
</evidence>
<dbReference type="GO" id="GO:0043190">
    <property type="term" value="C:ATP-binding cassette (ABC) transporter complex"/>
    <property type="evidence" value="ECO:0007669"/>
    <property type="project" value="TreeGrafter"/>
</dbReference>
<protein>
    <submittedName>
        <fullName evidence="7">YjgP/YjgQ family permease</fullName>
    </submittedName>
</protein>
<dbReference type="InterPro" id="IPR005495">
    <property type="entry name" value="LptG/LptF_permease"/>
</dbReference>
<gene>
    <name evidence="7" type="ORF">ENS41_02700</name>
</gene>
<keyword evidence="4 6" id="KW-1133">Transmembrane helix</keyword>
<dbReference type="AlphaFoldDB" id="A0A7C4CBQ9"/>
<evidence type="ECO:0000256" key="6">
    <source>
        <dbReference type="SAM" id="Phobius"/>
    </source>
</evidence>
<dbReference type="PANTHER" id="PTHR33529">
    <property type="entry name" value="SLR0882 PROTEIN-RELATED"/>
    <property type="match status" value="1"/>
</dbReference>
<accession>A0A7C4CBQ9</accession>
<keyword evidence="3 6" id="KW-0812">Transmembrane</keyword>